<evidence type="ECO:0000313" key="2">
    <source>
        <dbReference type="EMBL" id="KAK7025022.1"/>
    </source>
</evidence>
<protein>
    <submittedName>
        <fullName evidence="2">Uncharacterized protein</fullName>
    </submittedName>
</protein>
<evidence type="ECO:0000313" key="3">
    <source>
        <dbReference type="Proteomes" id="UP001362999"/>
    </source>
</evidence>
<feature type="compositionally biased region" description="Basic and acidic residues" evidence="1">
    <location>
        <begin position="1"/>
        <end position="10"/>
    </location>
</feature>
<gene>
    <name evidence="2" type="ORF">R3P38DRAFT_2952386</name>
</gene>
<feature type="region of interest" description="Disordered" evidence="1">
    <location>
        <begin position="1"/>
        <end position="20"/>
    </location>
</feature>
<keyword evidence="3" id="KW-1185">Reference proteome</keyword>
<feature type="region of interest" description="Disordered" evidence="1">
    <location>
        <begin position="51"/>
        <end position="96"/>
    </location>
</feature>
<dbReference type="Proteomes" id="UP001362999">
    <property type="component" value="Unassembled WGS sequence"/>
</dbReference>
<feature type="compositionally biased region" description="Polar residues" evidence="1">
    <location>
        <begin position="68"/>
        <end position="81"/>
    </location>
</feature>
<evidence type="ECO:0000256" key="1">
    <source>
        <dbReference type="SAM" id="MobiDB-lite"/>
    </source>
</evidence>
<proteinExistence type="predicted"/>
<feature type="compositionally biased region" description="Basic residues" evidence="1">
    <location>
        <begin position="11"/>
        <end position="20"/>
    </location>
</feature>
<reference evidence="2 3" key="1">
    <citation type="journal article" date="2024" name="J Genomics">
        <title>Draft genome sequencing and assembly of Favolaschia claudopus CIRM-BRFM 2984 isolated from oak limbs.</title>
        <authorList>
            <person name="Navarro D."/>
            <person name="Drula E."/>
            <person name="Chaduli D."/>
            <person name="Cazenave R."/>
            <person name="Ahrendt S."/>
            <person name="Wang J."/>
            <person name="Lipzen A."/>
            <person name="Daum C."/>
            <person name="Barry K."/>
            <person name="Grigoriev I.V."/>
            <person name="Favel A."/>
            <person name="Rosso M.N."/>
            <person name="Martin F."/>
        </authorList>
    </citation>
    <scope>NUCLEOTIDE SEQUENCE [LARGE SCALE GENOMIC DNA]</scope>
    <source>
        <strain evidence="2 3">CIRM-BRFM 2984</strain>
    </source>
</reference>
<organism evidence="2 3">
    <name type="scientific">Favolaschia claudopus</name>
    <dbReference type="NCBI Taxonomy" id="2862362"/>
    <lineage>
        <taxon>Eukaryota</taxon>
        <taxon>Fungi</taxon>
        <taxon>Dikarya</taxon>
        <taxon>Basidiomycota</taxon>
        <taxon>Agaricomycotina</taxon>
        <taxon>Agaricomycetes</taxon>
        <taxon>Agaricomycetidae</taxon>
        <taxon>Agaricales</taxon>
        <taxon>Marasmiineae</taxon>
        <taxon>Mycenaceae</taxon>
        <taxon>Favolaschia</taxon>
    </lineage>
</organism>
<accession>A0AAW0BG10</accession>
<sequence length="96" mass="10565">MGRNAPEIRRPPARRFAPRRLPHQAVQNLGGVARDSTRGLQLMNEVLELGPQAPTRLPRPDFRAEQAASASAPNIFEQNGTPYAPLPPSARTQETM</sequence>
<name>A0AAW0BG10_9AGAR</name>
<comment type="caution">
    <text evidence="2">The sequence shown here is derived from an EMBL/GenBank/DDBJ whole genome shotgun (WGS) entry which is preliminary data.</text>
</comment>
<dbReference type="AlphaFoldDB" id="A0AAW0BG10"/>
<dbReference type="EMBL" id="JAWWNJ010000034">
    <property type="protein sequence ID" value="KAK7025022.1"/>
    <property type="molecule type" value="Genomic_DNA"/>
</dbReference>